<keyword evidence="2" id="KW-1003">Cell membrane</keyword>
<dbReference type="GO" id="GO:0022857">
    <property type="term" value="F:transmembrane transporter activity"/>
    <property type="evidence" value="ECO:0007669"/>
    <property type="project" value="InterPro"/>
</dbReference>
<evidence type="ECO:0000256" key="5">
    <source>
        <dbReference type="ARBA" id="ARBA00023136"/>
    </source>
</evidence>
<dbReference type="AlphaFoldDB" id="A0A3D2X5M2"/>
<dbReference type="Proteomes" id="UP000262969">
    <property type="component" value="Unassembled WGS sequence"/>
</dbReference>
<reference evidence="7 8" key="1">
    <citation type="journal article" date="2018" name="Nat. Biotechnol.">
        <title>A standardized bacterial taxonomy based on genome phylogeny substantially revises the tree of life.</title>
        <authorList>
            <person name="Parks D.H."/>
            <person name="Chuvochina M."/>
            <person name="Waite D.W."/>
            <person name="Rinke C."/>
            <person name="Skarshewski A."/>
            <person name="Chaumeil P.A."/>
            <person name="Hugenholtz P."/>
        </authorList>
    </citation>
    <scope>NUCLEOTIDE SEQUENCE [LARGE SCALE GENOMIC DNA]</scope>
    <source>
        <strain evidence="7">UBA11728</strain>
    </source>
</reference>
<evidence type="ECO:0000313" key="7">
    <source>
        <dbReference type="EMBL" id="HCL02439.1"/>
    </source>
</evidence>
<gene>
    <name evidence="7" type="ORF">DHW61_08490</name>
</gene>
<evidence type="ECO:0000256" key="1">
    <source>
        <dbReference type="ARBA" id="ARBA00004651"/>
    </source>
</evidence>
<organism evidence="7 8">
    <name type="scientific">Lachnoclostridium phytofermentans</name>
    <dbReference type="NCBI Taxonomy" id="66219"/>
    <lineage>
        <taxon>Bacteria</taxon>
        <taxon>Bacillati</taxon>
        <taxon>Bacillota</taxon>
        <taxon>Clostridia</taxon>
        <taxon>Lachnospirales</taxon>
        <taxon>Lachnospiraceae</taxon>
    </lineage>
</organism>
<evidence type="ECO:0000313" key="8">
    <source>
        <dbReference type="Proteomes" id="UP000262969"/>
    </source>
</evidence>
<dbReference type="CDD" id="cd06579">
    <property type="entry name" value="TM_PBP1_transp_AraH_like"/>
    <property type="match status" value="1"/>
</dbReference>
<evidence type="ECO:0000256" key="4">
    <source>
        <dbReference type="ARBA" id="ARBA00022989"/>
    </source>
</evidence>
<comment type="caution">
    <text evidence="7">The sequence shown here is derived from an EMBL/GenBank/DDBJ whole genome shotgun (WGS) entry which is preliminary data.</text>
</comment>
<proteinExistence type="predicted"/>
<feature type="transmembrane region" description="Helical" evidence="6">
    <location>
        <begin position="164"/>
        <end position="189"/>
    </location>
</feature>
<dbReference type="GO" id="GO:0005886">
    <property type="term" value="C:plasma membrane"/>
    <property type="evidence" value="ECO:0007669"/>
    <property type="project" value="UniProtKB-SubCell"/>
</dbReference>
<comment type="subcellular location">
    <subcellularLocation>
        <location evidence="1">Cell membrane</location>
        <topology evidence="1">Multi-pass membrane protein</topology>
    </subcellularLocation>
</comment>
<feature type="transmembrane region" description="Helical" evidence="6">
    <location>
        <begin position="55"/>
        <end position="83"/>
    </location>
</feature>
<protein>
    <submittedName>
        <fullName evidence="7">ABC transporter permease</fullName>
    </submittedName>
</protein>
<feature type="transmembrane region" description="Helical" evidence="6">
    <location>
        <begin position="223"/>
        <end position="244"/>
    </location>
</feature>
<keyword evidence="5 6" id="KW-0472">Membrane</keyword>
<evidence type="ECO:0000256" key="2">
    <source>
        <dbReference type="ARBA" id="ARBA00022475"/>
    </source>
</evidence>
<evidence type="ECO:0000256" key="3">
    <source>
        <dbReference type="ARBA" id="ARBA00022692"/>
    </source>
</evidence>
<dbReference type="Pfam" id="PF02653">
    <property type="entry name" value="BPD_transp_2"/>
    <property type="match status" value="1"/>
</dbReference>
<dbReference type="PANTHER" id="PTHR32196:SF72">
    <property type="entry name" value="RIBOSE IMPORT PERMEASE PROTEIN RBSC"/>
    <property type="match status" value="1"/>
</dbReference>
<accession>A0A3D2X5M2</accession>
<feature type="transmembrane region" description="Helical" evidence="6">
    <location>
        <begin position="95"/>
        <end position="117"/>
    </location>
</feature>
<keyword evidence="3 6" id="KW-0812">Transmembrane</keyword>
<feature type="transmembrane region" description="Helical" evidence="6">
    <location>
        <begin position="256"/>
        <end position="287"/>
    </location>
</feature>
<dbReference type="PANTHER" id="PTHR32196">
    <property type="entry name" value="ABC TRANSPORTER PERMEASE PROTEIN YPHD-RELATED-RELATED"/>
    <property type="match status" value="1"/>
</dbReference>
<evidence type="ECO:0000256" key="6">
    <source>
        <dbReference type="SAM" id="Phobius"/>
    </source>
</evidence>
<dbReference type="EMBL" id="DPVV01000279">
    <property type="protein sequence ID" value="HCL02439.1"/>
    <property type="molecule type" value="Genomic_DNA"/>
</dbReference>
<dbReference type="InterPro" id="IPR001851">
    <property type="entry name" value="ABC_transp_permease"/>
</dbReference>
<sequence length="333" mass="35672">MKIKTMWKKITGSREVSLVFVLLILCVFIQSRNSTFLTPETIESLFKNYAVDFVVAAGMMLILLIGAIDISVGSTLAFSGMAASLFLRDHPGTPVSVVFLISTAIGLLCGLLIGIIIAYGKVHPLICTLGFMSIYRGLAYLIANNEWVAASQFSKAYKAFAQSRYLGFGIVNNLVVIVIVVYVVFYFVMKWTPTGRKIYAVGSNAEAALVSGIKIKKVKVACYSVLGALCGLSGAMYTSLYASSQGNMAEGLEMDVIAACVVGGVSLSGGRGSVIGVFLGTLIISIIGKGLPLIGVSQFWQKAIKGLIILIAVIINVIVQRQMNKAALKRREN</sequence>
<keyword evidence="4 6" id="KW-1133">Transmembrane helix</keyword>
<name>A0A3D2X5M2_9FIRM</name>
<feature type="transmembrane region" description="Helical" evidence="6">
    <location>
        <begin position="299"/>
        <end position="319"/>
    </location>
</feature>